<evidence type="ECO:0000313" key="2">
    <source>
        <dbReference type="Proteomes" id="UP000499080"/>
    </source>
</evidence>
<comment type="caution">
    <text evidence="1">The sequence shown here is derived from an EMBL/GenBank/DDBJ whole genome shotgun (WGS) entry which is preliminary data.</text>
</comment>
<dbReference type="AlphaFoldDB" id="A0A4Y2MLK8"/>
<sequence length="106" mass="11691">MALLNRVVGGPIILVGIFLTARFSQGHLGSTIVEKPRGNQSKWDADSFITLNSGECDGEVKTTLNGRVHFNAGSGKYKGWFIPLKFWKRRQEGTKLVLTSLSRGEV</sequence>
<evidence type="ECO:0000313" key="1">
    <source>
        <dbReference type="EMBL" id="GBN27553.1"/>
    </source>
</evidence>
<accession>A0A4Y2MLK8</accession>
<gene>
    <name evidence="1" type="ORF">AVEN_145725_1</name>
</gene>
<organism evidence="1 2">
    <name type="scientific">Araneus ventricosus</name>
    <name type="common">Orbweaver spider</name>
    <name type="synonym">Epeira ventricosa</name>
    <dbReference type="NCBI Taxonomy" id="182803"/>
    <lineage>
        <taxon>Eukaryota</taxon>
        <taxon>Metazoa</taxon>
        <taxon>Ecdysozoa</taxon>
        <taxon>Arthropoda</taxon>
        <taxon>Chelicerata</taxon>
        <taxon>Arachnida</taxon>
        <taxon>Araneae</taxon>
        <taxon>Araneomorphae</taxon>
        <taxon>Entelegynae</taxon>
        <taxon>Araneoidea</taxon>
        <taxon>Araneidae</taxon>
        <taxon>Araneus</taxon>
    </lineage>
</organism>
<dbReference type="Proteomes" id="UP000499080">
    <property type="component" value="Unassembled WGS sequence"/>
</dbReference>
<dbReference type="EMBL" id="BGPR01204857">
    <property type="protein sequence ID" value="GBN27553.1"/>
    <property type="molecule type" value="Genomic_DNA"/>
</dbReference>
<keyword evidence="2" id="KW-1185">Reference proteome</keyword>
<proteinExistence type="predicted"/>
<reference evidence="1 2" key="1">
    <citation type="journal article" date="2019" name="Sci. Rep.">
        <title>Orb-weaving spider Araneus ventricosus genome elucidates the spidroin gene catalogue.</title>
        <authorList>
            <person name="Kono N."/>
            <person name="Nakamura H."/>
            <person name="Ohtoshi R."/>
            <person name="Moran D.A.P."/>
            <person name="Shinohara A."/>
            <person name="Yoshida Y."/>
            <person name="Fujiwara M."/>
            <person name="Mori M."/>
            <person name="Tomita M."/>
            <person name="Arakawa K."/>
        </authorList>
    </citation>
    <scope>NUCLEOTIDE SEQUENCE [LARGE SCALE GENOMIC DNA]</scope>
</reference>
<protein>
    <submittedName>
        <fullName evidence="1">Uncharacterized protein</fullName>
    </submittedName>
</protein>
<name>A0A4Y2MLK8_ARAVE</name>